<dbReference type="STRING" id="246191.SAMN05660337_0202"/>
<evidence type="ECO:0000313" key="3">
    <source>
        <dbReference type="EMBL" id="SDK36011.1"/>
    </source>
</evidence>
<accession>A0A1G9B8Z5</accession>
<dbReference type="InterPro" id="IPR002346">
    <property type="entry name" value="Mopterin_DH_FAD-bd"/>
</dbReference>
<dbReference type="SUPFAM" id="SSF55447">
    <property type="entry name" value="CO dehydrogenase flavoprotein C-terminal domain-like"/>
    <property type="match status" value="1"/>
</dbReference>
<evidence type="ECO:0000259" key="2">
    <source>
        <dbReference type="PROSITE" id="PS51387"/>
    </source>
</evidence>
<dbReference type="Gene3D" id="3.30.390.50">
    <property type="entry name" value="CO dehydrogenase flavoprotein, C-terminal domain"/>
    <property type="match status" value="1"/>
</dbReference>
<dbReference type="InterPro" id="IPR016166">
    <property type="entry name" value="FAD-bd_PCMH"/>
</dbReference>
<dbReference type="GO" id="GO:0071949">
    <property type="term" value="F:FAD binding"/>
    <property type="evidence" value="ECO:0007669"/>
    <property type="project" value="InterPro"/>
</dbReference>
<dbReference type="RefSeq" id="WP_092157367.1">
    <property type="nucleotide sequence ID" value="NZ_FNGA01000001.1"/>
</dbReference>
<gene>
    <name evidence="3" type="ORF">SAMN05660337_0202</name>
</gene>
<dbReference type="GO" id="GO:0016491">
    <property type="term" value="F:oxidoreductase activity"/>
    <property type="evidence" value="ECO:0007669"/>
    <property type="project" value="InterPro"/>
</dbReference>
<dbReference type="InterPro" id="IPR036318">
    <property type="entry name" value="FAD-bd_PCMH-like_sf"/>
</dbReference>
<evidence type="ECO:0000313" key="4">
    <source>
        <dbReference type="Proteomes" id="UP000199053"/>
    </source>
</evidence>
<dbReference type="SMART" id="SM01092">
    <property type="entry name" value="CO_deh_flav_C"/>
    <property type="match status" value="1"/>
</dbReference>
<dbReference type="SUPFAM" id="SSF56176">
    <property type="entry name" value="FAD-binding/transporter-associated domain-like"/>
    <property type="match status" value="1"/>
</dbReference>
<keyword evidence="1" id="KW-0274">FAD</keyword>
<feature type="domain" description="FAD-binding PCMH-type" evidence="2">
    <location>
        <begin position="1"/>
        <end position="223"/>
    </location>
</feature>
<dbReference type="InterPro" id="IPR005107">
    <property type="entry name" value="CO_DH_flav_C"/>
</dbReference>
<sequence>MKRFNHYDASSVEEAVSLLQEHKGSSYVIAGGSDLMGCLKDHLWMEYPEAIINLKTIPGLKKIQLKEDGLHLGALVTLTELSESHTVKATWPGLAEAARRTGSPILRNMGTLAGNICQENRCWYYRYPDKIGGRIDCVRKGGKRCLAVPGDHRFHSIFGAVNKCIAVNPSDTAPAFVALNAVVKTTKREIPIDEFFTAENGAASTILDRDEIVTEIFVPRPAEGSKSAFMKISYRKSIDFALVNCAAALTIVDGKISAARICLNAVHNNPRRCETSEAALIGKELTEETAQEAGQLAVAEAKALIQNIYKVQIAKTIVADTLMECTR</sequence>
<dbReference type="AlphaFoldDB" id="A0A1G9B8Z5"/>
<name>A0A1G9B8Z5_9BACT</name>
<keyword evidence="1" id="KW-0285">Flavoprotein</keyword>
<reference evidence="4" key="1">
    <citation type="submission" date="2016-10" db="EMBL/GenBank/DDBJ databases">
        <authorList>
            <person name="Varghese N."/>
            <person name="Submissions S."/>
        </authorList>
    </citation>
    <scope>NUCLEOTIDE SEQUENCE [LARGE SCALE GENOMIC DNA]</scope>
    <source>
        <strain evidence="4">DSM 16995</strain>
    </source>
</reference>
<dbReference type="EMBL" id="FNGA01000001">
    <property type="protein sequence ID" value="SDK36011.1"/>
    <property type="molecule type" value="Genomic_DNA"/>
</dbReference>
<dbReference type="Pfam" id="PF00941">
    <property type="entry name" value="FAD_binding_5"/>
    <property type="match status" value="1"/>
</dbReference>
<dbReference type="InterPro" id="IPR016169">
    <property type="entry name" value="FAD-bd_PCMH_sub2"/>
</dbReference>
<proteinExistence type="predicted"/>
<dbReference type="PANTHER" id="PTHR42659:SF9">
    <property type="entry name" value="XANTHINE DEHYDROGENASE FAD-BINDING SUBUNIT XDHB-RELATED"/>
    <property type="match status" value="1"/>
</dbReference>
<dbReference type="InterPro" id="IPR051312">
    <property type="entry name" value="Diverse_Substr_Oxidored"/>
</dbReference>
<dbReference type="Gene3D" id="3.30.43.10">
    <property type="entry name" value="Uridine Diphospho-n-acetylenolpyruvylglucosamine Reductase, domain 2"/>
    <property type="match status" value="1"/>
</dbReference>
<dbReference type="PROSITE" id="PS51387">
    <property type="entry name" value="FAD_PCMH"/>
    <property type="match status" value="1"/>
</dbReference>
<keyword evidence="4" id="KW-1185">Reference proteome</keyword>
<evidence type="ECO:0000256" key="1">
    <source>
        <dbReference type="ARBA" id="ARBA00022827"/>
    </source>
</evidence>
<dbReference type="InterPro" id="IPR016167">
    <property type="entry name" value="FAD-bd_PCMH_sub1"/>
</dbReference>
<dbReference type="OrthoDB" id="9783813at2"/>
<dbReference type="InterPro" id="IPR036683">
    <property type="entry name" value="CO_DH_flav_C_dom_sf"/>
</dbReference>
<protein>
    <submittedName>
        <fullName evidence="3">Xanthine dehydrogenase YagS FAD-binding subunit</fullName>
    </submittedName>
</protein>
<dbReference type="Gene3D" id="3.30.465.10">
    <property type="match status" value="2"/>
</dbReference>
<dbReference type="Proteomes" id="UP000199053">
    <property type="component" value="Unassembled WGS sequence"/>
</dbReference>
<organism evidence="3 4">
    <name type="scientific">Maridesulfovibrio ferrireducens</name>
    <dbReference type="NCBI Taxonomy" id="246191"/>
    <lineage>
        <taxon>Bacteria</taxon>
        <taxon>Pseudomonadati</taxon>
        <taxon>Thermodesulfobacteriota</taxon>
        <taxon>Desulfovibrionia</taxon>
        <taxon>Desulfovibrionales</taxon>
        <taxon>Desulfovibrionaceae</taxon>
        <taxon>Maridesulfovibrio</taxon>
    </lineage>
</organism>
<dbReference type="Pfam" id="PF03450">
    <property type="entry name" value="CO_deh_flav_C"/>
    <property type="match status" value="1"/>
</dbReference>
<dbReference type="PANTHER" id="PTHR42659">
    <property type="entry name" value="XANTHINE DEHYDROGENASE SUBUNIT C-RELATED"/>
    <property type="match status" value="1"/>
</dbReference>